<dbReference type="RefSeq" id="WP_011344554.1">
    <property type="nucleotide sequence ID" value="NC_007503.1"/>
</dbReference>
<dbReference type="STRING" id="246194.CHY_1659"/>
<evidence type="ECO:0000313" key="2">
    <source>
        <dbReference type="Proteomes" id="UP000002706"/>
    </source>
</evidence>
<dbReference type="KEGG" id="chy:CHY_1659"/>
<evidence type="ECO:0000313" key="1">
    <source>
        <dbReference type="EMBL" id="ABB14505.1"/>
    </source>
</evidence>
<protein>
    <submittedName>
        <fullName evidence="1">Uncharacterized protein</fullName>
    </submittedName>
</protein>
<dbReference type="EMBL" id="CP000141">
    <property type="protein sequence ID" value="ABB14505.1"/>
    <property type="molecule type" value="Genomic_DNA"/>
</dbReference>
<dbReference type="InParanoid" id="Q3ABK5"/>
<accession>Q3ABK5</accession>
<reference evidence="1 2" key="1">
    <citation type="journal article" date="2005" name="PLoS Genet.">
        <title>Life in hot carbon monoxide: the complete genome sequence of Carboxydothermus hydrogenoformans Z-2901.</title>
        <authorList>
            <person name="Wu M."/>
            <person name="Ren Q."/>
            <person name="Durkin A.S."/>
            <person name="Daugherty S.C."/>
            <person name="Brinkac L.M."/>
            <person name="Dodson R.J."/>
            <person name="Madupu R."/>
            <person name="Sullivan S.A."/>
            <person name="Kolonay J.F."/>
            <person name="Haft D.H."/>
            <person name="Nelson W.C."/>
            <person name="Tallon L.J."/>
            <person name="Jones K.M."/>
            <person name="Ulrich L.E."/>
            <person name="Gonzalez J.M."/>
            <person name="Zhulin I.B."/>
            <person name="Robb F.T."/>
            <person name="Eisen J.A."/>
        </authorList>
    </citation>
    <scope>NUCLEOTIDE SEQUENCE [LARGE SCALE GENOMIC DNA]</scope>
    <source>
        <strain evidence="2">ATCC BAA-161 / DSM 6008 / Z-2901</strain>
    </source>
</reference>
<dbReference type="AlphaFoldDB" id="Q3ABK5"/>
<dbReference type="Proteomes" id="UP000002706">
    <property type="component" value="Chromosome"/>
</dbReference>
<proteinExistence type="predicted"/>
<dbReference type="HOGENOM" id="CLU_2205280_0_0_9"/>
<name>Q3ABK5_CARHZ</name>
<sequence length="107" mass="12015">MAEPIYSKNLIKNPKAEDAQEYWQYMNADKIDGGPPTSLKVFRILPGGKIWQDVAITGKPPDFKLKFQYLPGASDEIKKTPQLFAKVEIIFADGTKEETILPCEGEI</sequence>
<keyword evidence="2" id="KW-1185">Reference proteome</keyword>
<gene>
    <name evidence="1" type="ordered locus">CHY_1659</name>
</gene>
<organism evidence="1 2">
    <name type="scientific">Carboxydothermus hydrogenoformans (strain ATCC BAA-161 / DSM 6008 / Z-2901)</name>
    <dbReference type="NCBI Taxonomy" id="246194"/>
    <lineage>
        <taxon>Bacteria</taxon>
        <taxon>Bacillati</taxon>
        <taxon>Bacillota</taxon>
        <taxon>Clostridia</taxon>
        <taxon>Thermoanaerobacterales</taxon>
        <taxon>Thermoanaerobacteraceae</taxon>
        <taxon>Carboxydothermus</taxon>
    </lineage>
</organism>